<evidence type="ECO:0000313" key="23">
    <source>
        <dbReference type="EMBL" id="MCD1653767.1"/>
    </source>
</evidence>
<dbReference type="InterPro" id="IPR036637">
    <property type="entry name" value="Phosphohistidine_dom_sf"/>
</dbReference>
<dbReference type="EC" id="2.7.3.9" evidence="5 16"/>
<gene>
    <name evidence="23" type="primary">ptsP</name>
    <name evidence="23" type="ORF">K7J14_03520</name>
</gene>
<dbReference type="InterPro" id="IPR023151">
    <property type="entry name" value="PEP_util_CS"/>
</dbReference>
<dbReference type="NCBIfam" id="TIGR01417">
    <property type="entry name" value="PTS_I_fam"/>
    <property type="match status" value="1"/>
</dbReference>
<keyword evidence="8 16" id="KW-0963">Cytoplasm</keyword>
<evidence type="ECO:0000256" key="2">
    <source>
        <dbReference type="ARBA" id="ARBA00001946"/>
    </source>
</evidence>
<keyword evidence="24" id="KW-1185">Reference proteome</keyword>
<proteinExistence type="inferred from homology"/>
<dbReference type="GO" id="GO:0005737">
    <property type="term" value="C:cytoplasm"/>
    <property type="evidence" value="ECO:0007669"/>
    <property type="project" value="UniProtKB-SubCell"/>
</dbReference>
<sequence>MNTRTISAVTLSRGAALGPALVYDEGEKIPAAEILPPERRESELVLLKSAVEGAVRELLETAEKAAREIGAENAEIFEGHADIAGDEDFFLEMKAVVMEEGRCAEWAARTVSERNALEMEELDDEYLRERGEDFRDIGKRIASHVSSLRSGACREQGLYPPHPAVVCSETLSPAQTVCFHLPHVLGFVVSTGGSTSHAAILARSLSIPAVRVSPKDLASLKDGDTLILNLKKDELSVHPDAASQQDARALIEREREKRIALEALRDLPSQTLCGRRIGLYANAGSMKDLPLLGAVHPDGVGLFRTEFLFMEQPSLPDVPTQTAFYARVLETLSGRPVVFRLLDIGADKPLPYAPHPHESNPFLGWRGIRFLLGNPGILRGQLEALLLASASVGAEVRIMVPMVSNVSEMRAVREILDEIIPRTGGRALLGMMVETPAAALTVRSYKGLSDFISIGSNDLTQYTLAADRENSLLSGLYAETHPAVLRLMASACRDARECGMETGICGEFASRPEGTILLAAMGFDELSVSPSAILETKALIRSLRLSAAQELLARVLELPDSASVAGETAAFISREALCV</sequence>
<dbReference type="InterPro" id="IPR036618">
    <property type="entry name" value="PtsI_HPr-bd_sf"/>
</dbReference>
<evidence type="ECO:0000256" key="14">
    <source>
        <dbReference type="ARBA" id="ARBA00022842"/>
    </source>
</evidence>
<evidence type="ECO:0000259" key="20">
    <source>
        <dbReference type="Pfam" id="PF00391"/>
    </source>
</evidence>
<evidence type="ECO:0000256" key="1">
    <source>
        <dbReference type="ARBA" id="ARBA00000683"/>
    </source>
</evidence>
<feature type="binding site" evidence="18">
    <location>
        <position position="340"/>
    </location>
    <ligand>
        <name>phosphoenolpyruvate</name>
        <dbReference type="ChEBI" id="CHEBI:58702"/>
    </ligand>
</feature>
<dbReference type="Pfam" id="PF05524">
    <property type="entry name" value="PEP-utilisers_N"/>
    <property type="match status" value="1"/>
</dbReference>
<dbReference type="InterPro" id="IPR024692">
    <property type="entry name" value="PTS_EI"/>
</dbReference>
<keyword evidence="12 16" id="KW-0479">Metal-binding</keyword>
<dbReference type="SUPFAM" id="SSF51621">
    <property type="entry name" value="Phosphoenolpyruvate/pyruvate domain"/>
    <property type="match status" value="1"/>
</dbReference>
<reference evidence="23" key="1">
    <citation type="submission" date="2021-08" db="EMBL/GenBank/DDBJ databases">
        <title>Comparative analyses of Brucepasteria parasyntrophica and Teretinema zuelzerae.</title>
        <authorList>
            <person name="Song Y."/>
            <person name="Brune A."/>
        </authorList>
    </citation>
    <scope>NUCLEOTIDE SEQUENCE</scope>
    <source>
        <strain evidence="23">DSM 1903</strain>
    </source>
</reference>
<dbReference type="Gene3D" id="1.10.274.10">
    <property type="entry name" value="PtsI, HPr-binding domain"/>
    <property type="match status" value="1"/>
</dbReference>
<dbReference type="InterPro" id="IPR040442">
    <property type="entry name" value="Pyrv_kinase-like_dom_sf"/>
</dbReference>
<keyword evidence="9 16" id="KW-0762">Sugar transport</keyword>
<dbReference type="GO" id="GO:0009401">
    <property type="term" value="P:phosphoenolpyruvate-dependent sugar phosphotransferase system"/>
    <property type="evidence" value="ECO:0007669"/>
    <property type="project" value="UniProtKB-KW"/>
</dbReference>
<dbReference type="Gene3D" id="3.50.30.10">
    <property type="entry name" value="Phosphohistidine domain"/>
    <property type="match status" value="1"/>
</dbReference>
<feature type="active site" description="Proton donor" evidence="17">
    <location>
        <position position="505"/>
    </location>
</feature>
<feature type="binding site" evidence="18">
    <location>
        <begin position="457"/>
        <end position="458"/>
    </location>
    <ligand>
        <name>phosphoenolpyruvate</name>
        <dbReference type="ChEBI" id="CHEBI:58702"/>
    </ligand>
</feature>
<feature type="domain" description="PEP-utilising enzyme mobile" evidence="20">
    <location>
        <begin position="161"/>
        <end position="229"/>
    </location>
</feature>
<dbReference type="Gene3D" id="3.20.20.60">
    <property type="entry name" value="Phosphoenolpyruvate-binding domains"/>
    <property type="match status" value="1"/>
</dbReference>
<evidence type="ECO:0000256" key="5">
    <source>
        <dbReference type="ARBA" id="ARBA00012232"/>
    </source>
</evidence>
<feature type="domain" description="Phosphotransferase system enzyme I N-terminal" evidence="22">
    <location>
        <begin position="9"/>
        <end position="130"/>
    </location>
</feature>
<dbReference type="InterPro" id="IPR015813">
    <property type="entry name" value="Pyrv/PenolPyrv_kinase-like_dom"/>
</dbReference>
<dbReference type="InterPro" id="IPR000121">
    <property type="entry name" value="PEP_util_C"/>
</dbReference>
<evidence type="ECO:0000256" key="7">
    <source>
        <dbReference type="ARBA" id="ARBA00022448"/>
    </source>
</evidence>
<evidence type="ECO:0000256" key="11">
    <source>
        <dbReference type="ARBA" id="ARBA00022683"/>
    </source>
</evidence>
<dbReference type="Proteomes" id="UP001198163">
    <property type="component" value="Unassembled WGS sequence"/>
</dbReference>
<name>A0AAE3EFX6_9SPIR</name>
<dbReference type="PROSITE" id="PS00742">
    <property type="entry name" value="PEP_ENZYMES_2"/>
    <property type="match status" value="1"/>
</dbReference>
<dbReference type="SUPFAM" id="SSF52009">
    <property type="entry name" value="Phosphohistidine domain"/>
    <property type="match status" value="1"/>
</dbReference>
<evidence type="ECO:0000259" key="21">
    <source>
        <dbReference type="Pfam" id="PF02896"/>
    </source>
</evidence>
<dbReference type="Pfam" id="PF02896">
    <property type="entry name" value="PEP-utilizers_C"/>
    <property type="match status" value="1"/>
</dbReference>
<dbReference type="PIRSF" id="PIRSF000732">
    <property type="entry name" value="PTS_enzyme_I"/>
    <property type="match status" value="1"/>
</dbReference>
<feature type="binding site" evidence="19">
    <location>
        <position position="434"/>
    </location>
    <ligand>
        <name>Mg(2+)</name>
        <dbReference type="ChEBI" id="CHEBI:18420"/>
    </ligand>
</feature>
<evidence type="ECO:0000256" key="3">
    <source>
        <dbReference type="ARBA" id="ARBA00004496"/>
    </source>
</evidence>
<dbReference type="GO" id="GO:0046872">
    <property type="term" value="F:metal ion binding"/>
    <property type="evidence" value="ECO:0007669"/>
    <property type="project" value="UniProtKB-KW"/>
</dbReference>
<dbReference type="InterPro" id="IPR006318">
    <property type="entry name" value="PTS_EI-like"/>
</dbReference>
<evidence type="ECO:0000256" key="10">
    <source>
        <dbReference type="ARBA" id="ARBA00022679"/>
    </source>
</evidence>
<feature type="domain" description="PEP-utilising enzyme C-terminal" evidence="21">
    <location>
        <begin position="262"/>
        <end position="543"/>
    </location>
</feature>
<dbReference type="InterPro" id="IPR018274">
    <property type="entry name" value="PEP_util_AS"/>
</dbReference>
<evidence type="ECO:0000256" key="12">
    <source>
        <dbReference type="ARBA" id="ARBA00022723"/>
    </source>
</evidence>
<keyword evidence="7 16" id="KW-0813">Transport</keyword>
<evidence type="ECO:0000256" key="6">
    <source>
        <dbReference type="ARBA" id="ARBA00016544"/>
    </source>
</evidence>
<evidence type="ECO:0000259" key="22">
    <source>
        <dbReference type="Pfam" id="PF05524"/>
    </source>
</evidence>
<evidence type="ECO:0000256" key="13">
    <source>
        <dbReference type="ARBA" id="ARBA00022777"/>
    </source>
</evidence>
<feature type="active site" description="Tele-phosphohistidine intermediate" evidence="17">
    <location>
        <position position="197"/>
    </location>
</feature>
<evidence type="ECO:0000256" key="19">
    <source>
        <dbReference type="PIRSR" id="PIRSR000732-3"/>
    </source>
</evidence>
<evidence type="ECO:0000256" key="9">
    <source>
        <dbReference type="ARBA" id="ARBA00022597"/>
    </source>
</evidence>
<evidence type="ECO:0000256" key="4">
    <source>
        <dbReference type="ARBA" id="ARBA00007837"/>
    </source>
</evidence>
<dbReference type="Pfam" id="PF00391">
    <property type="entry name" value="PEP-utilizers"/>
    <property type="match status" value="1"/>
</dbReference>
<keyword evidence="11 16" id="KW-0598">Phosphotransferase system</keyword>
<dbReference type="PANTHER" id="PTHR46244:SF6">
    <property type="entry name" value="PHOSPHOENOLPYRUVATE-PROTEIN PHOSPHOTRANSFERASE"/>
    <property type="match status" value="1"/>
</dbReference>
<keyword evidence="10 16" id="KW-0808">Transferase</keyword>
<feature type="binding site" evidence="18">
    <location>
        <position position="304"/>
    </location>
    <ligand>
        <name>phosphoenolpyruvate</name>
        <dbReference type="ChEBI" id="CHEBI:58702"/>
    </ligand>
</feature>
<dbReference type="AlphaFoldDB" id="A0AAE3EFX6"/>
<dbReference type="PROSITE" id="PS00370">
    <property type="entry name" value="PEP_ENZYMES_PHOS_SITE"/>
    <property type="match status" value="1"/>
</dbReference>
<comment type="cofactor">
    <cofactor evidence="2 16 19">
        <name>Mg(2+)</name>
        <dbReference type="ChEBI" id="CHEBI:18420"/>
    </cofactor>
</comment>
<organism evidence="23 24">
    <name type="scientific">Teretinema zuelzerae</name>
    <dbReference type="NCBI Taxonomy" id="156"/>
    <lineage>
        <taxon>Bacteria</taxon>
        <taxon>Pseudomonadati</taxon>
        <taxon>Spirochaetota</taxon>
        <taxon>Spirochaetia</taxon>
        <taxon>Spirochaetales</taxon>
        <taxon>Treponemataceae</taxon>
        <taxon>Teretinema</taxon>
    </lineage>
</organism>
<dbReference type="GO" id="GO:0016301">
    <property type="term" value="F:kinase activity"/>
    <property type="evidence" value="ECO:0007669"/>
    <property type="project" value="UniProtKB-KW"/>
</dbReference>
<evidence type="ECO:0000256" key="18">
    <source>
        <dbReference type="PIRSR" id="PIRSR000732-2"/>
    </source>
</evidence>
<accession>A0AAE3EFX6</accession>
<dbReference type="GO" id="GO:0008965">
    <property type="term" value="F:phosphoenolpyruvate-protein phosphotransferase activity"/>
    <property type="evidence" value="ECO:0007669"/>
    <property type="project" value="UniProtKB-EC"/>
</dbReference>
<evidence type="ECO:0000256" key="17">
    <source>
        <dbReference type="PIRSR" id="PIRSR000732-1"/>
    </source>
</evidence>
<keyword evidence="13 16" id="KW-0418">Kinase</keyword>
<evidence type="ECO:0000256" key="15">
    <source>
        <dbReference type="ARBA" id="ARBA00033235"/>
    </source>
</evidence>
<dbReference type="SUPFAM" id="SSF47831">
    <property type="entry name" value="Enzyme I of the PEP:sugar phosphotransferase system HPr-binding (sub)domain"/>
    <property type="match status" value="1"/>
</dbReference>
<dbReference type="InterPro" id="IPR050499">
    <property type="entry name" value="PEP-utilizing_PTS_enzyme"/>
</dbReference>
<evidence type="ECO:0000256" key="16">
    <source>
        <dbReference type="PIRNR" id="PIRNR000732"/>
    </source>
</evidence>
<comment type="similarity">
    <text evidence="4 16">Belongs to the PEP-utilizing enzyme family.</text>
</comment>
<dbReference type="InterPro" id="IPR008279">
    <property type="entry name" value="PEP-util_enz_mobile_dom"/>
</dbReference>
<comment type="subcellular location">
    <subcellularLocation>
        <location evidence="3 16">Cytoplasm</location>
    </subcellularLocation>
</comment>
<comment type="catalytic activity">
    <reaction evidence="1 16">
        <text>L-histidyl-[protein] + phosphoenolpyruvate = N(pros)-phospho-L-histidyl-[protein] + pyruvate</text>
        <dbReference type="Rhea" id="RHEA:23880"/>
        <dbReference type="Rhea" id="RHEA-COMP:9745"/>
        <dbReference type="Rhea" id="RHEA-COMP:9746"/>
        <dbReference type="ChEBI" id="CHEBI:15361"/>
        <dbReference type="ChEBI" id="CHEBI:29979"/>
        <dbReference type="ChEBI" id="CHEBI:58702"/>
        <dbReference type="ChEBI" id="CHEBI:64837"/>
        <dbReference type="EC" id="2.7.3.9"/>
    </reaction>
</comment>
<protein>
    <recommendedName>
        <fullName evidence="6 16">Phosphoenolpyruvate-protein phosphotransferase</fullName>
        <ecNumber evidence="5 16">2.7.3.9</ecNumber>
    </recommendedName>
    <alternativeName>
        <fullName evidence="15 16">Phosphotransferase system, enzyme I</fullName>
    </alternativeName>
</protein>
<dbReference type="InterPro" id="IPR008731">
    <property type="entry name" value="PTS_EIN"/>
</dbReference>
<dbReference type="RefSeq" id="WP_230753176.1">
    <property type="nucleotide sequence ID" value="NZ_JAINWA010000001.1"/>
</dbReference>
<comment type="function">
    <text evidence="16">General (non sugar-specific) component of the phosphoenolpyruvate-dependent sugar phosphotransferase system (sugar PTS). This major carbohydrate active-transport system catalyzes the phosphorylation of incoming sugar substrates concomitantly with their translocation across the cell membrane. Enzyme I transfers the phosphoryl group from phosphoenolpyruvate (PEP) to the phosphoryl carrier protein (HPr).</text>
</comment>
<dbReference type="PRINTS" id="PR01736">
    <property type="entry name" value="PHPHTRNFRASE"/>
</dbReference>
<keyword evidence="14 16" id="KW-0460">Magnesium</keyword>
<feature type="binding site" evidence="19">
    <location>
        <position position="458"/>
    </location>
    <ligand>
        <name>Mg(2+)</name>
        <dbReference type="ChEBI" id="CHEBI:18420"/>
    </ligand>
</feature>
<comment type="caution">
    <text evidence="23">The sequence shown here is derived from an EMBL/GenBank/DDBJ whole genome shotgun (WGS) entry which is preliminary data.</text>
</comment>
<dbReference type="PANTHER" id="PTHR46244">
    <property type="entry name" value="PHOSPHOENOLPYRUVATE-PROTEIN PHOSPHOTRANSFERASE"/>
    <property type="match status" value="1"/>
</dbReference>
<evidence type="ECO:0000313" key="24">
    <source>
        <dbReference type="Proteomes" id="UP001198163"/>
    </source>
</evidence>
<dbReference type="EMBL" id="JAINWA010000001">
    <property type="protein sequence ID" value="MCD1653767.1"/>
    <property type="molecule type" value="Genomic_DNA"/>
</dbReference>
<feature type="binding site" evidence="18">
    <location>
        <position position="468"/>
    </location>
    <ligand>
        <name>phosphoenolpyruvate</name>
        <dbReference type="ChEBI" id="CHEBI:58702"/>
    </ligand>
</feature>
<evidence type="ECO:0000256" key="8">
    <source>
        <dbReference type="ARBA" id="ARBA00022490"/>
    </source>
</evidence>